<feature type="compositionally biased region" description="Low complexity" evidence="11">
    <location>
        <begin position="263"/>
        <end position="292"/>
    </location>
</feature>
<dbReference type="InterPro" id="IPR001709">
    <property type="entry name" value="Flavoprot_Pyr_Nucl_cyt_Rdtase"/>
</dbReference>
<dbReference type="Pfam" id="PF00970">
    <property type="entry name" value="FAD_binding_6"/>
    <property type="match status" value="1"/>
</dbReference>
<keyword evidence="6" id="KW-0560">Oxidoreductase</keyword>
<dbReference type="Gene3D" id="3.10.20.30">
    <property type="match status" value="1"/>
</dbReference>
<evidence type="ECO:0000256" key="8">
    <source>
        <dbReference type="ARBA" id="ARBA00023014"/>
    </source>
</evidence>
<feature type="region of interest" description="Disordered" evidence="11">
    <location>
        <begin position="26"/>
        <end position="70"/>
    </location>
</feature>
<dbReference type="InterPro" id="IPR017927">
    <property type="entry name" value="FAD-bd_FR_type"/>
</dbReference>
<dbReference type="EMBL" id="BAAAFZ010000053">
    <property type="protein sequence ID" value="GAA0592343.1"/>
    <property type="molecule type" value="Genomic_DNA"/>
</dbReference>
<dbReference type="SUPFAM" id="SSF63380">
    <property type="entry name" value="Riboflavin synthase domain-like"/>
    <property type="match status" value="1"/>
</dbReference>
<feature type="domain" description="FAD-binding FR-type" evidence="15">
    <location>
        <begin position="299"/>
        <end position="404"/>
    </location>
</feature>
<evidence type="ECO:0000256" key="3">
    <source>
        <dbReference type="ARBA" id="ARBA00022714"/>
    </source>
</evidence>
<dbReference type="SUPFAM" id="SSF52343">
    <property type="entry name" value="Ferredoxin reductase-like, C-terminal NADP-linked domain"/>
    <property type="match status" value="1"/>
</dbReference>
<evidence type="ECO:0000256" key="1">
    <source>
        <dbReference type="ARBA" id="ARBA00001974"/>
    </source>
</evidence>
<feature type="signal peptide" evidence="13">
    <location>
        <begin position="1"/>
        <end position="26"/>
    </location>
</feature>
<evidence type="ECO:0000259" key="15">
    <source>
        <dbReference type="PROSITE" id="PS51384"/>
    </source>
</evidence>
<dbReference type="InterPro" id="IPR012675">
    <property type="entry name" value="Beta-grasp_dom_sf"/>
</dbReference>
<dbReference type="PRINTS" id="PR00371">
    <property type="entry name" value="FPNCR"/>
</dbReference>
<evidence type="ECO:0000259" key="14">
    <source>
        <dbReference type="PROSITE" id="PS51085"/>
    </source>
</evidence>
<dbReference type="SUPFAM" id="SSF54292">
    <property type="entry name" value="2Fe-2S ferredoxin-like"/>
    <property type="match status" value="1"/>
</dbReference>
<evidence type="ECO:0000256" key="7">
    <source>
        <dbReference type="ARBA" id="ARBA00023004"/>
    </source>
</evidence>
<keyword evidence="12" id="KW-1133">Transmembrane helix</keyword>
<dbReference type="Gene3D" id="2.40.30.10">
    <property type="entry name" value="Translation factors"/>
    <property type="match status" value="1"/>
</dbReference>
<dbReference type="InterPro" id="IPR039261">
    <property type="entry name" value="FNR_nucleotide-bd"/>
</dbReference>
<sequence>MRRRGSAGRGVAAALFALSLGGVAAAQTDPGDHSAHHPPPRPSPAAGATAPASPGGGGATTHATPPTPGAAAAAGMGCGGMMGCMGAGPRPFYATLLGMPALTPEARRFIEDEAQRRIGWGSQAIATGQARLHRALEEEGAAAVERATAGIREGLLLLESGTAALRVTEAGTPPRQLALAWFRDQLGVPSADAPMAMDDGPWGLSWYHLTTMAFLVAFLLGTLLIQYARMRRVGALVQRLSPAAAPAGGTGPAPSGVPPSPGPGAAQAAPVASAAPTPEAPAAPSGPTAALPPATPGRPWKGLLRVAAIFPETPNVKTFRLMEPEGGAIPFTFQPGQFLTFSAAIEGRRVSRSYTIASSPSRRDHVEITVKREEQGLESRHLHDRVKVGDLLEVSGPAGAFTFAGRESDSIVLIAGGVGITPMMSVIRFLTDRAWPGEIHFLYGARSTLDFIFRDELEYLQRRHPNLHVAATMSSRAEGTAWMGPQGQISREFIARSVPDIARRRVHLCGPPPMMEAVQAALAELGVPKEQVRTEAFGPAKGRAAVAPVAPIPTTPAPAGAPAAVAPAVPAAVVAPPTATAKVDFVRSGKTAPLAPDQTVLEAAEAVGVAIDYSCRVGTCGTCMVPLKAGAVTMEVEDGLPPEEKARGMILACQAKSVGNLLVEA</sequence>
<evidence type="ECO:0000256" key="2">
    <source>
        <dbReference type="ARBA" id="ARBA00022630"/>
    </source>
</evidence>
<dbReference type="PANTHER" id="PTHR47354:SF6">
    <property type="entry name" value="NADH OXIDOREDUCTASE HCR"/>
    <property type="match status" value="1"/>
</dbReference>
<dbReference type="InterPro" id="IPR050415">
    <property type="entry name" value="MRET"/>
</dbReference>
<evidence type="ECO:0000313" key="17">
    <source>
        <dbReference type="Proteomes" id="UP001501588"/>
    </source>
</evidence>
<keyword evidence="8" id="KW-0411">Iron-sulfur</keyword>
<keyword evidence="13" id="KW-0732">Signal</keyword>
<dbReference type="InterPro" id="IPR001433">
    <property type="entry name" value="OxRdtase_FAD/NAD-bd"/>
</dbReference>
<evidence type="ECO:0000256" key="10">
    <source>
        <dbReference type="ARBA" id="ARBA00061434"/>
    </source>
</evidence>
<dbReference type="InterPro" id="IPR017938">
    <property type="entry name" value="Riboflavin_synthase-like_b-brl"/>
</dbReference>
<feature type="domain" description="2Fe-2S ferredoxin-type" evidence="14">
    <location>
        <begin position="581"/>
        <end position="665"/>
    </location>
</feature>
<evidence type="ECO:0000313" key="16">
    <source>
        <dbReference type="EMBL" id="GAA0592343.1"/>
    </source>
</evidence>
<comment type="caution">
    <text evidence="16">The sequence shown here is derived from an EMBL/GenBank/DDBJ whole genome shotgun (WGS) entry which is preliminary data.</text>
</comment>
<dbReference type="CDD" id="cd00207">
    <property type="entry name" value="fer2"/>
    <property type="match status" value="1"/>
</dbReference>
<dbReference type="InterPro" id="IPR036010">
    <property type="entry name" value="2Fe-2S_ferredoxin-like_sf"/>
</dbReference>
<gene>
    <name evidence="16" type="ORF">GCM10009416_33400</name>
</gene>
<protein>
    <submittedName>
        <fullName evidence="16">FAD-binding oxidoreductase</fullName>
    </submittedName>
</protein>
<feature type="compositionally biased region" description="Low complexity" evidence="11">
    <location>
        <begin position="60"/>
        <end position="70"/>
    </location>
</feature>
<keyword evidence="12" id="KW-0812">Transmembrane</keyword>
<keyword evidence="4" id="KW-0479">Metal-binding</keyword>
<dbReference type="InterPro" id="IPR008333">
    <property type="entry name" value="Cbr1-like_FAD-bd_dom"/>
</dbReference>
<dbReference type="PROSITE" id="PS00197">
    <property type="entry name" value="2FE2S_FER_1"/>
    <property type="match status" value="1"/>
</dbReference>
<dbReference type="Gene3D" id="3.40.50.80">
    <property type="entry name" value="Nucleotide-binding domain of ferredoxin-NADP reductase (FNR) module"/>
    <property type="match status" value="1"/>
</dbReference>
<keyword evidence="2" id="KW-0285">Flavoprotein</keyword>
<dbReference type="PROSITE" id="PS51085">
    <property type="entry name" value="2FE2S_FER_2"/>
    <property type="match status" value="1"/>
</dbReference>
<evidence type="ECO:0000256" key="11">
    <source>
        <dbReference type="SAM" id="MobiDB-lite"/>
    </source>
</evidence>
<feature type="chain" id="PRO_5047242517" evidence="13">
    <location>
        <begin position="27"/>
        <end position="665"/>
    </location>
</feature>
<dbReference type="InterPro" id="IPR006058">
    <property type="entry name" value="2Fe2S_fd_BS"/>
</dbReference>
<comment type="cofactor">
    <cofactor evidence="1">
        <name>FAD</name>
        <dbReference type="ChEBI" id="CHEBI:57692"/>
    </cofactor>
</comment>
<feature type="transmembrane region" description="Helical" evidence="12">
    <location>
        <begin position="206"/>
        <end position="225"/>
    </location>
</feature>
<dbReference type="PANTHER" id="PTHR47354">
    <property type="entry name" value="NADH OXIDOREDUCTASE HCR"/>
    <property type="match status" value="1"/>
</dbReference>
<keyword evidence="5" id="KW-0274">FAD</keyword>
<dbReference type="Pfam" id="PF00111">
    <property type="entry name" value="Fer2"/>
    <property type="match status" value="1"/>
</dbReference>
<evidence type="ECO:0000256" key="12">
    <source>
        <dbReference type="SAM" id="Phobius"/>
    </source>
</evidence>
<comment type="cofactor">
    <cofactor evidence="9">
        <name>[2Fe-2S] cluster</name>
        <dbReference type="ChEBI" id="CHEBI:190135"/>
    </cofactor>
</comment>
<dbReference type="InterPro" id="IPR001041">
    <property type="entry name" value="2Fe-2S_ferredoxin-type"/>
</dbReference>
<dbReference type="PRINTS" id="PR00406">
    <property type="entry name" value="CYTB5RDTASE"/>
</dbReference>
<dbReference type="Pfam" id="PF00175">
    <property type="entry name" value="NAD_binding_1"/>
    <property type="match status" value="1"/>
</dbReference>
<evidence type="ECO:0000256" key="6">
    <source>
        <dbReference type="ARBA" id="ARBA00023002"/>
    </source>
</evidence>
<dbReference type="Proteomes" id="UP001501588">
    <property type="component" value="Unassembled WGS sequence"/>
</dbReference>
<keyword evidence="7" id="KW-0408">Iron</keyword>
<evidence type="ECO:0000256" key="4">
    <source>
        <dbReference type="ARBA" id="ARBA00022723"/>
    </source>
</evidence>
<evidence type="ECO:0000256" key="5">
    <source>
        <dbReference type="ARBA" id="ARBA00022827"/>
    </source>
</evidence>
<name>A0ABP3QNB4_9PROT</name>
<feature type="region of interest" description="Disordered" evidence="11">
    <location>
        <begin position="243"/>
        <end position="296"/>
    </location>
</feature>
<keyword evidence="17" id="KW-1185">Reference proteome</keyword>
<reference evidence="17" key="1">
    <citation type="journal article" date="2019" name="Int. J. Syst. Evol. Microbiol.">
        <title>The Global Catalogue of Microorganisms (GCM) 10K type strain sequencing project: providing services to taxonomists for standard genome sequencing and annotation.</title>
        <authorList>
            <consortium name="The Broad Institute Genomics Platform"/>
            <consortium name="The Broad Institute Genome Sequencing Center for Infectious Disease"/>
            <person name="Wu L."/>
            <person name="Ma J."/>
        </authorList>
    </citation>
    <scope>NUCLEOTIDE SEQUENCE [LARGE SCALE GENOMIC DNA]</scope>
    <source>
        <strain evidence="17">JCM 9933</strain>
    </source>
</reference>
<keyword evidence="3" id="KW-0001">2Fe-2S</keyword>
<dbReference type="CDD" id="cd06217">
    <property type="entry name" value="FNR_iron_sulfur_binding_3"/>
    <property type="match status" value="1"/>
</dbReference>
<proteinExistence type="inferred from homology"/>
<accession>A0ABP3QNB4</accession>
<keyword evidence="12" id="KW-0472">Membrane</keyword>
<evidence type="ECO:0000256" key="9">
    <source>
        <dbReference type="ARBA" id="ARBA00034078"/>
    </source>
</evidence>
<comment type="similarity">
    <text evidence="10">In the N-terminal section; belongs to the FAD-binding oxidoreductase type 6 family.</text>
</comment>
<organism evidence="16 17">
    <name type="scientific">Craurococcus roseus</name>
    <dbReference type="NCBI Taxonomy" id="77585"/>
    <lineage>
        <taxon>Bacteria</taxon>
        <taxon>Pseudomonadati</taxon>
        <taxon>Pseudomonadota</taxon>
        <taxon>Alphaproteobacteria</taxon>
        <taxon>Acetobacterales</taxon>
        <taxon>Acetobacteraceae</taxon>
        <taxon>Craurococcus</taxon>
    </lineage>
</organism>
<dbReference type="PROSITE" id="PS51384">
    <property type="entry name" value="FAD_FR"/>
    <property type="match status" value="1"/>
</dbReference>
<feature type="compositionally biased region" description="Low complexity" evidence="11">
    <location>
        <begin position="44"/>
        <end position="53"/>
    </location>
</feature>
<evidence type="ECO:0000256" key="13">
    <source>
        <dbReference type="SAM" id="SignalP"/>
    </source>
</evidence>